<feature type="compositionally biased region" description="Polar residues" evidence="1">
    <location>
        <begin position="8"/>
        <end position="19"/>
    </location>
</feature>
<reference evidence="2" key="1">
    <citation type="submission" date="2015-09" db="EMBL/GenBank/DDBJ databases">
        <title>Draft Genome Sequences of Two Novel Amoeba-resistant Intranuclear Bacteria, Candidatus Berkiella cookevillensis and Candidatus Berkiella aquae.</title>
        <authorList>
            <person name="Mehari Y.T."/>
            <person name="Arivett B.A."/>
            <person name="Farone A.L."/>
            <person name="Gunderson J.H."/>
            <person name="Farone M.B."/>
        </authorList>
    </citation>
    <scope>NUCLEOTIDE SEQUENCE [LARGE SCALE GENOMIC DNA]</scope>
    <source>
        <strain evidence="2">HT99</strain>
    </source>
</reference>
<evidence type="ECO:0000313" key="2">
    <source>
        <dbReference type="EMBL" id="KRG22882.1"/>
    </source>
</evidence>
<reference evidence="3" key="2">
    <citation type="journal article" date="2016" name="Genome Announc.">
        <title>Draft Genome Sequences of Two Novel Amoeba-Resistant Intranuclear Bacteria, 'Candidatus Berkiella cookevillensis' and 'Candidatus Berkiella aquae'.</title>
        <authorList>
            <person name="Mehari Y.T."/>
            <person name="Arivett B.A."/>
            <person name="Farone A.L."/>
            <person name="Gunderson J.H."/>
            <person name="Farone M.B."/>
        </authorList>
    </citation>
    <scope>NUCLEOTIDE SEQUENCE</scope>
    <source>
        <strain evidence="3">HT99</strain>
    </source>
</reference>
<sequence length="93" mass="10640">MTDEDKANQNPLSFRNNKINNEEKQIRLQEKESLEKMNDMIGFSKPIPDSIKLKHPKPAFTDVIDTMINAVAKLLPPLKNQPKDKSTTPKKQP</sequence>
<keyword evidence="4" id="KW-1185">Reference proteome</keyword>
<dbReference type="STRING" id="295108.HT99x_00423"/>
<proteinExistence type="predicted"/>
<evidence type="ECO:0000313" key="4">
    <source>
        <dbReference type="Proteomes" id="UP000051497"/>
    </source>
</evidence>
<reference evidence="3" key="3">
    <citation type="submission" date="2021-06" db="EMBL/GenBank/DDBJ databases">
        <title>Genomic Description and Analysis of Intracellular Bacteria, Candidatus Berkiella cookevillensis and Candidatus Berkiella aquae.</title>
        <authorList>
            <person name="Kidane D.T."/>
            <person name="Mehari Y.T."/>
            <person name="Rice F.C."/>
            <person name="Arivett B.A."/>
            <person name="Farone A.L."/>
            <person name="Berk S.G."/>
            <person name="Farone M.B."/>
        </authorList>
    </citation>
    <scope>NUCLEOTIDE SEQUENCE</scope>
    <source>
        <strain evidence="3">HT99</strain>
    </source>
</reference>
<dbReference type="AlphaFoldDB" id="A0A0Q9YYN9"/>
<organism evidence="2">
    <name type="scientific">Candidatus Berkiella aquae</name>
    <dbReference type="NCBI Taxonomy" id="295108"/>
    <lineage>
        <taxon>Bacteria</taxon>
        <taxon>Pseudomonadati</taxon>
        <taxon>Pseudomonadota</taxon>
        <taxon>Gammaproteobacteria</taxon>
        <taxon>Candidatus Berkiellales</taxon>
        <taxon>Candidatus Berkiellaceae</taxon>
        <taxon>Candidatus Berkiella</taxon>
    </lineage>
</organism>
<dbReference type="EMBL" id="LKAJ02000001">
    <property type="protein sequence ID" value="MCS5711759.1"/>
    <property type="molecule type" value="Genomic_DNA"/>
</dbReference>
<dbReference type="RefSeq" id="WP_075065050.1">
    <property type="nucleotide sequence ID" value="NZ_LKAJ02000001.1"/>
</dbReference>
<evidence type="ECO:0000256" key="1">
    <source>
        <dbReference type="SAM" id="MobiDB-lite"/>
    </source>
</evidence>
<dbReference type="EMBL" id="LKAJ01000001">
    <property type="protein sequence ID" value="KRG22882.1"/>
    <property type="molecule type" value="Genomic_DNA"/>
</dbReference>
<feature type="region of interest" description="Disordered" evidence="1">
    <location>
        <begin position="1"/>
        <end position="24"/>
    </location>
</feature>
<protein>
    <submittedName>
        <fullName evidence="2">Uncharacterized protein</fullName>
    </submittedName>
</protein>
<evidence type="ECO:0000313" key="3">
    <source>
        <dbReference type="EMBL" id="MCS5711759.1"/>
    </source>
</evidence>
<accession>A0A0Q9YYN9</accession>
<comment type="caution">
    <text evidence="2">The sequence shown here is derived from an EMBL/GenBank/DDBJ whole genome shotgun (WGS) entry which is preliminary data.</text>
</comment>
<name>A0A0Q9YYN9_9GAMM</name>
<gene>
    <name evidence="2" type="ORF">HT99x_00423</name>
    <name evidence="3" type="ORF">HT99x_009985</name>
</gene>
<dbReference type="Proteomes" id="UP000051497">
    <property type="component" value="Unassembled WGS sequence"/>
</dbReference>